<dbReference type="GO" id="GO:0042594">
    <property type="term" value="P:response to starvation"/>
    <property type="evidence" value="ECO:0007669"/>
    <property type="project" value="TreeGrafter"/>
</dbReference>
<protein>
    <recommendedName>
        <fullName evidence="3">guanosine-3',5'-bis(diphosphate) 3'-diphosphatase</fullName>
        <ecNumber evidence="3">3.1.7.2</ecNumber>
    </recommendedName>
</protein>
<dbReference type="Pfam" id="PF02824">
    <property type="entry name" value="TGS"/>
    <property type="match status" value="1"/>
</dbReference>
<dbReference type="InterPro" id="IPR045600">
    <property type="entry name" value="RelA/SpoT_AH_RIS"/>
</dbReference>
<comment type="catalytic activity">
    <reaction evidence="4">
        <text>guanosine 3',5'-bis(diphosphate) + H2O = GDP + diphosphate + H(+)</text>
        <dbReference type="Rhea" id="RHEA:14253"/>
        <dbReference type="ChEBI" id="CHEBI:15377"/>
        <dbReference type="ChEBI" id="CHEBI:15378"/>
        <dbReference type="ChEBI" id="CHEBI:33019"/>
        <dbReference type="ChEBI" id="CHEBI:58189"/>
        <dbReference type="ChEBI" id="CHEBI:77828"/>
        <dbReference type="EC" id="3.1.7.2"/>
    </reaction>
</comment>
<dbReference type="CDD" id="cd05399">
    <property type="entry name" value="NT_Rel-Spo_like"/>
    <property type="match status" value="1"/>
</dbReference>
<dbReference type="InterPro" id="IPR002912">
    <property type="entry name" value="ACT_dom"/>
</dbReference>
<evidence type="ECO:0000256" key="4">
    <source>
        <dbReference type="ARBA" id="ARBA00047968"/>
    </source>
</evidence>
<dbReference type="InterPro" id="IPR043519">
    <property type="entry name" value="NT_sf"/>
</dbReference>
<evidence type="ECO:0000256" key="2">
    <source>
        <dbReference type="ARBA" id="ARBA00024329"/>
    </source>
</evidence>
<name>A0A6N0HP02_9GAMM</name>
<dbReference type="FunFam" id="3.30.460.10:FF:000001">
    <property type="entry name" value="GTP pyrophosphokinase RelA"/>
    <property type="match status" value="1"/>
</dbReference>
<proteinExistence type="inferred from homology"/>
<dbReference type="FunFam" id="3.10.20.30:FF:000002">
    <property type="entry name" value="GTP pyrophosphokinase (RelA/SpoT)"/>
    <property type="match status" value="1"/>
</dbReference>
<comment type="function">
    <text evidence="5">In eubacteria ppGpp (guanosine 3'-diphosphate 5'-diphosphate) is a mediator of the stringent response that coordinates a variety of cellular activities in response to changes in nutritional abundance.</text>
</comment>
<keyword evidence="1 9" id="KW-0378">Hydrolase</keyword>
<dbReference type="InterPro" id="IPR006674">
    <property type="entry name" value="HD_domain"/>
</dbReference>
<dbReference type="InterPro" id="IPR045865">
    <property type="entry name" value="ACT-like_dom_sf"/>
</dbReference>
<evidence type="ECO:0000313" key="9">
    <source>
        <dbReference type="EMBL" id="QKQ24015.1"/>
    </source>
</evidence>
<organism evidence="9 10">
    <name type="scientific">Candidatus Ruthia endofausta</name>
    <dbReference type="NCBI Taxonomy" id="2738852"/>
    <lineage>
        <taxon>Bacteria</taxon>
        <taxon>Pseudomonadati</taxon>
        <taxon>Pseudomonadota</taxon>
        <taxon>Gammaproteobacteria</taxon>
        <taxon>Candidatus Pseudothioglobaceae</taxon>
        <taxon>Candidatus Ruthturnera</taxon>
    </lineage>
</organism>
<dbReference type="PANTHER" id="PTHR21262">
    <property type="entry name" value="GUANOSINE-3',5'-BIS DIPHOSPHATE 3'-PYROPHOSPHOHYDROLASE"/>
    <property type="match status" value="1"/>
</dbReference>
<dbReference type="GO" id="GO:0005886">
    <property type="term" value="C:plasma membrane"/>
    <property type="evidence" value="ECO:0007669"/>
    <property type="project" value="TreeGrafter"/>
</dbReference>
<dbReference type="SUPFAM" id="SSF81301">
    <property type="entry name" value="Nucleotidyltransferase"/>
    <property type="match status" value="1"/>
</dbReference>
<dbReference type="InterPro" id="IPR003607">
    <property type="entry name" value="HD/PDEase_dom"/>
</dbReference>
<dbReference type="Gene3D" id="3.30.70.260">
    <property type="match status" value="1"/>
</dbReference>
<dbReference type="RefSeq" id="WP_174605454.1">
    <property type="nucleotide sequence ID" value="NZ_CP054490.1"/>
</dbReference>
<dbReference type="CDD" id="cd00077">
    <property type="entry name" value="HDc"/>
    <property type="match status" value="1"/>
</dbReference>
<dbReference type="FunFam" id="1.10.3210.10:FF:000001">
    <property type="entry name" value="GTP pyrophosphokinase RelA"/>
    <property type="match status" value="1"/>
</dbReference>
<evidence type="ECO:0000256" key="3">
    <source>
        <dbReference type="ARBA" id="ARBA00024387"/>
    </source>
</evidence>
<dbReference type="InterPro" id="IPR012676">
    <property type="entry name" value="TGS-like"/>
</dbReference>
<dbReference type="InterPro" id="IPR004095">
    <property type="entry name" value="TGS"/>
</dbReference>
<dbReference type="Gene3D" id="3.30.460.10">
    <property type="entry name" value="Beta Polymerase, domain 2"/>
    <property type="match status" value="1"/>
</dbReference>
<dbReference type="Pfam" id="PF04607">
    <property type="entry name" value="RelA_SpoT"/>
    <property type="match status" value="1"/>
</dbReference>
<dbReference type="CDD" id="cd04876">
    <property type="entry name" value="ACT_RelA-SpoT"/>
    <property type="match status" value="1"/>
</dbReference>
<dbReference type="PROSITE" id="PS51880">
    <property type="entry name" value="TGS"/>
    <property type="match status" value="1"/>
</dbReference>
<comment type="similarity">
    <text evidence="5">Belongs to the relA/spoT family.</text>
</comment>
<dbReference type="GO" id="GO:0008893">
    <property type="term" value="F:guanosine-3',5'-bis(diphosphate) 3'-diphosphatase activity"/>
    <property type="evidence" value="ECO:0007669"/>
    <property type="project" value="UniProtKB-EC"/>
</dbReference>
<dbReference type="NCBIfam" id="TIGR00691">
    <property type="entry name" value="spoT_relA"/>
    <property type="match status" value="1"/>
</dbReference>
<comment type="pathway">
    <text evidence="2">Purine metabolism; ppGpp biosynthesis; ppGpp from GDP: step 1/1.</text>
</comment>
<dbReference type="EC" id="3.1.7.2" evidence="3"/>
<reference evidence="9 10" key="1">
    <citation type="submission" date="2020-05" db="EMBL/GenBank/DDBJ databases">
        <title>Horizontal transmission and recombination maintain forever young bacterial symbiont genomes.</title>
        <authorList>
            <person name="Russell S.L."/>
            <person name="Pepper-Tunick E."/>
            <person name="Svedberg J."/>
            <person name="Byrne A."/>
            <person name="Ruelas Castillo J."/>
            <person name="Vollmers C."/>
            <person name="Beinart R.A."/>
            <person name="Corbett-Detig R."/>
        </authorList>
    </citation>
    <scope>NUCLEOTIDE SEQUENCE [LARGE SCALE GENOMIC DNA]</scope>
    <source>
        <strain evidence="9">JDF_Ridge</strain>
    </source>
</reference>
<sequence length="700" mass="79336">MNLSDRRVLISELCNTLENYMSKEQIEGVYQAYIVAATAHDGQYRQSGEAYVFHPISVAMILAELKLDYYCIVAAILHDCIEDTSVTYEQIKRDFGDEIAHIVEGVSKLTGLKFHSNTDKQAQNFRKLFLAMSNDMRIMIIKLADRLHNIRTLDSMRRDKQLRIAKETVEIHAPIARRLGLNSIRVELDNLCFAIIYPFRNKVLVSQIKKQCGNRKKIISHIQTEIRNRLDQEGISNAEINGRRKQPCSIYRKMKIKHLKFSQVLDMYALRVIVADVAQCYQALGIIHNLYKPLPGKFKDYVALPKSNGYQSLHTVLFGPKKIFIEVQIRSSDMHFISKYGIAAHWHYKSNLNHKPELANNWLGSLLDIQQNSGTSIEFLEKTKADLFPSEVFVFTPEGDIIQLPYKSTVLDFAYMVHTSIGNHTLKAKVDQVNTSIATELKSGQTIEIVTDDKATPRSFWLQIAVTVKARSSIKAYLKNESAAELIQLGEYLLTNALDYQNIDTDGIDEAQWLTCLKALNCDSKEDMYMKIGLSEILVSVALNKLQGDNAKHAAQKISIYKTQGKAISFAHCCHPIPGDKVIGVLTTSKGMVIHRVICANLVRAKSKNAQWLNIDWQADRDEEFKAMIDVDVANQRGTLASIASVISKMNINIEHLEIQEKNNSIKSLNMVISVANITQLNKVFVQLKTLEFVRDVSRV</sequence>
<evidence type="ECO:0000256" key="5">
    <source>
        <dbReference type="RuleBase" id="RU003847"/>
    </source>
</evidence>
<dbReference type="EMBL" id="CP054490">
    <property type="protein sequence ID" value="QKQ24015.1"/>
    <property type="molecule type" value="Genomic_DNA"/>
</dbReference>
<dbReference type="InterPro" id="IPR012675">
    <property type="entry name" value="Beta-grasp_dom_sf"/>
</dbReference>
<dbReference type="Gene3D" id="1.10.3210.10">
    <property type="entry name" value="Hypothetical protein af1432"/>
    <property type="match status" value="1"/>
</dbReference>
<dbReference type="SUPFAM" id="SSF81271">
    <property type="entry name" value="TGS-like"/>
    <property type="match status" value="1"/>
</dbReference>
<accession>A0A6N0HP02</accession>
<dbReference type="GO" id="GO:0015949">
    <property type="term" value="P:nucleobase-containing small molecule interconversion"/>
    <property type="evidence" value="ECO:0007669"/>
    <property type="project" value="UniProtKB-ARBA"/>
</dbReference>
<dbReference type="PROSITE" id="PS51831">
    <property type="entry name" value="HD"/>
    <property type="match status" value="1"/>
</dbReference>
<feature type="domain" description="HD" evidence="7">
    <location>
        <begin position="51"/>
        <end position="150"/>
    </location>
</feature>
<gene>
    <name evidence="9" type="ORF">HUE58_02295</name>
</gene>
<evidence type="ECO:0000259" key="8">
    <source>
        <dbReference type="PROSITE" id="PS51880"/>
    </source>
</evidence>
<dbReference type="PANTHER" id="PTHR21262:SF36">
    <property type="entry name" value="BIFUNCTIONAL (P)PPGPP SYNTHASE_HYDROLASE SPOT"/>
    <property type="match status" value="1"/>
</dbReference>
<feature type="domain" description="TGS" evidence="8">
    <location>
        <begin position="388"/>
        <end position="451"/>
    </location>
</feature>
<evidence type="ECO:0000259" key="6">
    <source>
        <dbReference type="PROSITE" id="PS51671"/>
    </source>
</evidence>
<dbReference type="PROSITE" id="PS51671">
    <property type="entry name" value="ACT"/>
    <property type="match status" value="1"/>
</dbReference>
<dbReference type="InterPro" id="IPR004811">
    <property type="entry name" value="RelA/Spo_fam"/>
</dbReference>
<keyword evidence="10" id="KW-1185">Reference proteome</keyword>
<dbReference type="SMART" id="SM00471">
    <property type="entry name" value="HDc"/>
    <property type="match status" value="1"/>
</dbReference>
<dbReference type="SUPFAM" id="SSF55021">
    <property type="entry name" value="ACT-like"/>
    <property type="match status" value="1"/>
</dbReference>
<dbReference type="SUPFAM" id="SSF109604">
    <property type="entry name" value="HD-domain/PDEase-like"/>
    <property type="match status" value="1"/>
</dbReference>
<dbReference type="Gene3D" id="3.10.20.30">
    <property type="match status" value="1"/>
</dbReference>
<dbReference type="Proteomes" id="UP000509429">
    <property type="component" value="Chromosome"/>
</dbReference>
<dbReference type="GO" id="GO:0015970">
    <property type="term" value="P:guanosine tetraphosphate biosynthetic process"/>
    <property type="evidence" value="ECO:0007669"/>
    <property type="project" value="UniProtKB-UniPathway"/>
</dbReference>
<evidence type="ECO:0000256" key="1">
    <source>
        <dbReference type="ARBA" id="ARBA00022801"/>
    </source>
</evidence>
<feature type="domain" description="ACT" evidence="6">
    <location>
        <begin position="628"/>
        <end position="700"/>
    </location>
</feature>
<dbReference type="Pfam" id="PF19296">
    <property type="entry name" value="RelA_AH_RIS"/>
    <property type="match status" value="1"/>
</dbReference>
<dbReference type="SMART" id="SM00954">
    <property type="entry name" value="RelA_SpoT"/>
    <property type="match status" value="1"/>
</dbReference>
<dbReference type="UniPathway" id="UPA00908">
    <property type="reaction ID" value="UER00886"/>
</dbReference>
<dbReference type="InterPro" id="IPR007685">
    <property type="entry name" value="RelA_SpoT"/>
</dbReference>
<dbReference type="Pfam" id="PF13328">
    <property type="entry name" value="HD_4"/>
    <property type="match status" value="1"/>
</dbReference>
<dbReference type="Pfam" id="PF13291">
    <property type="entry name" value="ACT_4"/>
    <property type="match status" value="1"/>
</dbReference>
<dbReference type="AlphaFoldDB" id="A0A6N0HP02"/>
<evidence type="ECO:0000259" key="7">
    <source>
        <dbReference type="PROSITE" id="PS51831"/>
    </source>
</evidence>
<dbReference type="GO" id="GO:0008728">
    <property type="term" value="F:GTP diphosphokinase activity"/>
    <property type="evidence" value="ECO:0007669"/>
    <property type="project" value="TreeGrafter"/>
</dbReference>
<dbReference type="KEGG" id="reo:HUE58_02295"/>
<evidence type="ECO:0000313" key="10">
    <source>
        <dbReference type="Proteomes" id="UP000509429"/>
    </source>
</evidence>